<dbReference type="EMBL" id="PGOL01000697">
    <property type="protein sequence ID" value="PKI66026.1"/>
    <property type="molecule type" value="Genomic_DNA"/>
</dbReference>
<dbReference type="Pfam" id="PF07727">
    <property type="entry name" value="RVT_2"/>
    <property type="match status" value="1"/>
</dbReference>
<organism evidence="3 4">
    <name type="scientific">Punica granatum</name>
    <name type="common">Pomegranate</name>
    <dbReference type="NCBI Taxonomy" id="22663"/>
    <lineage>
        <taxon>Eukaryota</taxon>
        <taxon>Viridiplantae</taxon>
        <taxon>Streptophyta</taxon>
        <taxon>Embryophyta</taxon>
        <taxon>Tracheophyta</taxon>
        <taxon>Spermatophyta</taxon>
        <taxon>Magnoliopsida</taxon>
        <taxon>eudicotyledons</taxon>
        <taxon>Gunneridae</taxon>
        <taxon>Pentapetalae</taxon>
        <taxon>rosids</taxon>
        <taxon>malvids</taxon>
        <taxon>Myrtales</taxon>
        <taxon>Lythraceae</taxon>
        <taxon>Punica</taxon>
    </lineage>
</organism>
<evidence type="ECO:0000313" key="3">
    <source>
        <dbReference type="EMBL" id="PKI66026.1"/>
    </source>
</evidence>
<dbReference type="AlphaFoldDB" id="A0A2I0KE33"/>
<feature type="domain" description="Reverse transcriptase Ty1/copia-type" evidence="2">
    <location>
        <begin position="187"/>
        <end position="248"/>
    </location>
</feature>
<proteinExistence type="predicted"/>
<feature type="compositionally biased region" description="Polar residues" evidence="1">
    <location>
        <begin position="32"/>
        <end position="42"/>
    </location>
</feature>
<evidence type="ECO:0000313" key="4">
    <source>
        <dbReference type="Proteomes" id="UP000233551"/>
    </source>
</evidence>
<dbReference type="STRING" id="22663.A0A2I0KE33"/>
<evidence type="ECO:0000259" key="2">
    <source>
        <dbReference type="Pfam" id="PF07727"/>
    </source>
</evidence>
<reference evidence="3 4" key="1">
    <citation type="submission" date="2017-11" db="EMBL/GenBank/DDBJ databases">
        <title>De-novo sequencing of pomegranate (Punica granatum L.) genome.</title>
        <authorList>
            <person name="Akparov Z."/>
            <person name="Amiraslanov A."/>
            <person name="Hajiyeva S."/>
            <person name="Abbasov M."/>
            <person name="Kaur K."/>
            <person name="Hamwieh A."/>
            <person name="Solovyev V."/>
            <person name="Salamov A."/>
            <person name="Braich B."/>
            <person name="Kosarev P."/>
            <person name="Mahmoud A."/>
            <person name="Hajiyev E."/>
            <person name="Babayeva S."/>
            <person name="Izzatullayeva V."/>
            <person name="Mammadov A."/>
            <person name="Mammadov A."/>
            <person name="Sharifova S."/>
            <person name="Ojaghi J."/>
            <person name="Eynullazada K."/>
            <person name="Bayramov B."/>
            <person name="Abdulazimova A."/>
            <person name="Shahmuradov I."/>
        </authorList>
    </citation>
    <scope>NUCLEOTIDE SEQUENCE [LARGE SCALE GENOMIC DNA]</scope>
    <source>
        <strain evidence="4">cv. AG2017</strain>
        <tissue evidence="3">Leaf</tissue>
    </source>
</reference>
<comment type="caution">
    <text evidence="3">The sequence shown here is derived from an EMBL/GenBank/DDBJ whole genome shotgun (WGS) entry which is preliminary data.</text>
</comment>
<gene>
    <name evidence="3" type="ORF">CRG98_013611</name>
</gene>
<name>A0A2I0KE33_PUNGR</name>
<sequence length="257" mass="28540">MGQSSNSQWKGKAAFGQSSGQQGQRQTRPSTLQRKWQTSSNFGGPARQSWAQWQPRSNQPNWSNTEQHGQAHKASTETNINQLAARLAQMSESKLQRLLALAGPDEDEIESSSAKTFVSINPGIEWIVNSGASRNMTGRTPPRGRRLEWLSSKEGSGTCGPWQTRLYPRWRAAMIEEIHALEENGTWCLSFPPGKRPIDCKWIFKVKCRADGSIEQYKARLVTKGFTQIEGIDFSKTFALVARLATVRCSGLGIASA</sequence>
<feature type="compositionally biased region" description="Polar residues" evidence="1">
    <location>
        <begin position="49"/>
        <end position="68"/>
    </location>
</feature>
<keyword evidence="4" id="KW-1185">Reference proteome</keyword>
<accession>A0A2I0KE33</accession>
<protein>
    <recommendedName>
        <fullName evidence="2">Reverse transcriptase Ty1/copia-type domain-containing protein</fullName>
    </recommendedName>
</protein>
<feature type="compositionally biased region" description="Low complexity" evidence="1">
    <location>
        <begin position="16"/>
        <end position="31"/>
    </location>
</feature>
<evidence type="ECO:0000256" key="1">
    <source>
        <dbReference type="SAM" id="MobiDB-lite"/>
    </source>
</evidence>
<dbReference type="InterPro" id="IPR013103">
    <property type="entry name" value="RVT_2"/>
</dbReference>
<feature type="region of interest" description="Disordered" evidence="1">
    <location>
        <begin position="1"/>
        <end position="76"/>
    </location>
</feature>
<dbReference type="Proteomes" id="UP000233551">
    <property type="component" value="Unassembled WGS sequence"/>
</dbReference>